<name>A0A0A0KXT5_CUCSA</name>
<dbReference type="AlphaFoldDB" id="A0A0A0KXT5"/>
<keyword evidence="2" id="KW-1185">Reference proteome</keyword>
<organism evidence="1 2">
    <name type="scientific">Cucumis sativus</name>
    <name type="common">Cucumber</name>
    <dbReference type="NCBI Taxonomy" id="3659"/>
    <lineage>
        <taxon>Eukaryota</taxon>
        <taxon>Viridiplantae</taxon>
        <taxon>Streptophyta</taxon>
        <taxon>Embryophyta</taxon>
        <taxon>Tracheophyta</taxon>
        <taxon>Spermatophyta</taxon>
        <taxon>Magnoliopsida</taxon>
        <taxon>eudicotyledons</taxon>
        <taxon>Gunneridae</taxon>
        <taxon>Pentapetalae</taxon>
        <taxon>rosids</taxon>
        <taxon>fabids</taxon>
        <taxon>Cucurbitales</taxon>
        <taxon>Cucurbitaceae</taxon>
        <taxon>Benincaseae</taxon>
        <taxon>Cucumis</taxon>
    </lineage>
</organism>
<protein>
    <submittedName>
        <fullName evidence="1">Uncharacterized protein</fullName>
    </submittedName>
</protein>
<evidence type="ECO:0000313" key="2">
    <source>
        <dbReference type="Proteomes" id="UP000029981"/>
    </source>
</evidence>
<reference evidence="1 2" key="1">
    <citation type="journal article" date="2009" name="Nat. Genet.">
        <title>The genome of the cucumber, Cucumis sativus L.</title>
        <authorList>
            <person name="Huang S."/>
            <person name="Li R."/>
            <person name="Zhang Z."/>
            <person name="Li L."/>
            <person name="Gu X."/>
            <person name="Fan W."/>
            <person name="Lucas W.J."/>
            <person name="Wang X."/>
            <person name="Xie B."/>
            <person name="Ni P."/>
            <person name="Ren Y."/>
            <person name="Zhu H."/>
            <person name="Li J."/>
            <person name="Lin K."/>
            <person name="Jin W."/>
            <person name="Fei Z."/>
            <person name="Li G."/>
            <person name="Staub J."/>
            <person name="Kilian A."/>
            <person name="van der Vossen E.A."/>
            <person name="Wu Y."/>
            <person name="Guo J."/>
            <person name="He J."/>
            <person name="Jia Z."/>
            <person name="Ren Y."/>
            <person name="Tian G."/>
            <person name="Lu Y."/>
            <person name="Ruan J."/>
            <person name="Qian W."/>
            <person name="Wang M."/>
            <person name="Huang Q."/>
            <person name="Li B."/>
            <person name="Xuan Z."/>
            <person name="Cao J."/>
            <person name="Asan"/>
            <person name="Wu Z."/>
            <person name="Zhang J."/>
            <person name="Cai Q."/>
            <person name="Bai Y."/>
            <person name="Zhao B."/>
            <person name="Han Y."/>
            <person name="Li Y."/>
            <person name="Li X."/>
            <person name="Wang S."/>
            <person name="Shi Q."/>
            <person name="Liu S."/>
            <person name="Cho W.K."/>
            <person name="Kim J.Y."/>
            <person name="Xu Y."/>
            <person name="Heller-Uszynska K."/>
            <person name="Miao H."/>
            <person name="Cheng Z."/>
            <person name="Zhang S."/>
            <person name="Wu J."/>
            <person name="Yang Y."/>
            <person name="Kang H."/>
            <person name="Li M."/>
            <person name="Liang H."/>
            <person name="Ren X."/>
            <person name="Shi Z."/>
            <person name="Wen M."/>
            <person name="Jian M."/>
            <person name="Yang H."/>
            <person name="Zhang G."/>
            <person name="Yang Z."/>
            <person name="Chen R."/>
            <person name="Liu S."/>
            <person name="Li J."/>
            <person name="Ma L."/>
            <person name="Liu H."/>
            <person name="Zhou Y."/>
            <person name="Zhao J."/>
            <person name="Fang X."/>
            <person name="Li G."/>
            <person name="Fang L."/>
            <person name="Li Y."/>
            <person name="Liu D."/>
            <person name="Zheng H."/>
            <person name="Zhang Y."/>
            <person name="Qin N."/>
            <person name="Li Z."/>
            <person name="Yang G."/>
            <person name="Yang S."/>
            <person name="Bolund L."/>
            <person name="Kristiansen K."/>
            <person name="Zheng H."/>
            <person name="Li S."/>
            <person name="Zhang X."/>
            <person name="Yang H."/>
            <person name="Wang J."/>
            <person name="Sun R."/>
            <person name="Zhang B."/>
            <person name="Jiang S."/>
            <person name="Wang J."/>
            <person name="Du Y."/>
            <person name="Li S."/>
        </authorList>
    </citation>
    <scope>NUCLEOTIDE SEQUENCE [LARGE SCALE GENOMIC DNA]</scope>
    <source>
        <strain evidence="2">cv. 9930</strain>
    </source>
</reference>
<reference evidence="1 2" key="4">
    <citation type="journal article" date="2011" name="BMC Genomics">
        <title>RNA-Seq improves annotation of protein-coding genes in the cucumber genome.</title>
        <authorList>
            <person name="Li Z."/>
            <person name="Zhang Z."/>
            <person name="Yan P."/>
            <person name="Huang S."/>
            <person name="Fei Z."/>
            <person name="Lin K."/>
        </authorList>
    </citation>
    <scope>NUCLEOTIDE SEQUENCE [LARGE SCALE GENOMIC DNA]</scope>
    <source>
        <strain evidence="2">cv. 9930</strain>
    </source>
</reference>
<accession>A0A0A0KXT5</accession>
<reference evidence="1 2" key="3">
    <citation type="journal article" date="2010" name="BMC Genomics">
        <title>Transcriptome sequencing and comparative analysis of cucumber flowers with different sex types.</title>
        <authorList>
            <person name="Guo S."/>
            <person name="Zheng Y."/>
            <person name="Joung J.G."/>
            <person name="Liu S."/>
            <person name="Zhang Z."/>
            <person name="Crasta O.R."/>
            <person name="Sobral B.W."/>
            <person name="Xu Y."/>
            <person name="Huang S."/>
            <person name="Fei Z."/>
        </authorList>
    </citation>
    <scope>NUCLEOTIDE SEQUENCE [LARGE SCALE GENOMIC DNA]</scope>
    <source>
        <strain evidence="2">cv. 9930</strain>
    </source>
</reference>
<dbReference type="Gramene" id="KGN53659">
    <property type="protein sequence ID" value="KGN53659"/>
    <property type="gene ID" value="Csa_4G097660"/>
</dbReference>
<gene>
    <name evidence="1" type="ORF">Csa_4G097660</name>
</gene>
<evidence type="ECO:0000313" key="1">
    <source>
        <dbReference type="EMBL" id="KGN53659.1"/>
    </source>
</evidence>
<reference evidence="1 2" key="2">
    <citation type="journal article" date="2009" name="PLoS ONE">
        <title>An integrated genetic and cytogenetic map of the cucumber genome.</title>
        <authorList>
            <person name="Ren Y."/>
            <person name="Zhang Z."/>
            <person name="Liu J."/>
            <person name="Staub J.E."/>
            <person name="Han Y."/>
            <person name="Cheng Z."/>
            <person name="Li X."/>
            <person name="Lu J."/>
            <person name="Miao H."/>
            <person name="Kang H."/>
            <person name="Xie B."/>
            <person name="Gu X."/>
            <person name="Wang X."/>
            <person name="Du Y."/>
            <person name="Jin W."/>
            <person name="Huang S."/>
        </authorList>
    </citation>
    <scope>NUCLEOTIDE SEQUENCE [LARGE SCALE GENOMIC DNA]</scope>
    <source>
        <strain evidence="2">cv. 9930</strain>
    </source>
</reference>
<sequence length="142" mass="17176">MYRFSLYFQVLWIFYWSHQLSTRAKFKILRKILRVKWWDNDLVNEEKIAKWFKTNTHLSQEEEDQFLLRKNSIMTFIAGAKSEADLQTVMETVIHTIYDDDKENDVEDTRISSNSFANDIDFDNDPYYNFDISDPYFDSLLE</sequence>
<dbReference type="Proteomes" id="UP000029981">
    <property type="component" value="Chromosome 4"/>
</dbReference>
<dbReference type="EMBL" id="CM002925">
    <property type="protein sequence ID" value="KGN53659.1"/>
    <property type="molecule type" value="Genomic_DNA"/>
</dbReference>
<proteinExistence type="predicted"/>